<comment type="caution">
    <text evidence="9">The sequence shown here is derived from an EMBL/GenBank/DDBJ whole genome shotgun (WGS) entry which is preliminary data.</text>
</comment>
<feature type="transmembrane region" description="Helical" evidence="7">
    <location>
        <begin position="86"/>
        <end position="106"/>
    </location>
</feature>
<keyword evidence="2 7" id="KW-0812">Transmembrane</keyword>
<dbReference type="PANTHER" id="PTHR21624">
    <property type="entry name" value="STEROL DESATURASE-RELATED PROTEIN"/>
    <property type="match status" value="1"/>
</dbReference>
<dbReference type="PANTHER" id="PTHR21624:SF1">
    <property type="entry name" value="ALKYLGLYCEROL MONOOXYGENASE"/>
    <property type="match status" value="1"/>
</dbReference>
<accession>A0A916YVN2</accession>
<evidence type="ECO:0000259" key="8">
    <source>
        <dbReference type="Pfam" id="PF04116"/>
    </source>
</evidence>
<dbReference type="InterPro" id="IPR051689">
    <property type="entry name" value="Sterol_desaturase/TMEM195"/>
</dbReference>
<reference evidence="9" key="1">
    <citation type="journal article" date="2014" name="Int. J. Syst. Evol. Microbiol.">
        <title>Complete genome sequence of Corynebacterium casei LMG S-19264T (=DSM 44701T), isolated from a smear-ripened cheese.</title>
        <authorList>
            <consortium name="US DOE Joint Genome Institute (JGI-PGF)"/>
            <person name="Walter F."/>
            <person name="Albersmeier A."/>
            <person name="Kalinowski J."/>
            <person name="Ruckert C."/>
        </authorList>
    </citation>
    <scope>NUCLEOTIDE SEQUENCE</scope>
    <source>
        <strain evidence="9">CGMCC 1.15360</strain>
    </source>
</reference>
<comment type="subcellular location">
    <subcellularLocation>
        <location evidence="1">Endomembrane system</location>
        <topology evidence="1">Multi-pass membrane protein</topology>
    </subcellularLocation>
</comment>
<feature type="transmembrane region" description="Helical" evidence="7">
    <location>
        <begin position="143"/>
        <end position="166"/>
    </location>
</feature>
<dbReference type="Pfam" id="PF04116">
    <property type="entry name" value="FA_hydroxylase"/>
    <property type="match status" value="1"/>
</dbReference>
<dbReference type="OrthoDB" id="9770329at2"/>
<evidence type="ECO:0000256" key="5">
    <source>
        <dbReference type="ARBA" id="ARBA00023098"/>
    </source>
</evidence>
<evidence type="ECO:0000313" key="9">
    <source>
        <dbReference type="EMBL" id="GGD63204.1"/>
    </source>
</evidence>
<keyword evidence="10" id="KW-1185">Reference proteome</keyword>
<evidence type="ECO:0000256" key="2">
    <source>
        <dbReference type="ARBA" id="ARBA00022692"/>
    </source>
</evidence>
<protein>
    <submittedName>
        <fullName evidence="9">Fatty acid hydroxylase</fullName>
    </submittedName>
</protein>
<gene>
    <name evidence="9" type="ORF">GCM10010990_10870</name>
</gene>
<dbReference type="InterPro" id="IPR006694">
    <property type="entry name" value="Fatty_acid_hydroxylase"/>
</dbReference>
<name>A0A916YVN2_9SPHN</name>
<dbReference type="GO" id="GO:0012505">
    <property type="term" value="C:endomembrane system"/>
    <property type="evidence" value="ECO:0007669"/>
    <property type="project" value="UniProtKB-SubCell"/>
</dbReference>
<dbReference type="Proteomes" id="UP000612349">
    <property type="component" value="Unassembled WGS sequence"/>
</dbReference>
<dbReference type="GO" id="GO:0008610">
    <property type="term" value="P:lipid biosynthetic process"/>
    <property type="evidence" value="ECO:0007669"/>
    <property type="project" value="InterPro"/>
</dbReference>
<evidence type="ECO:0000256" key="7">
    <source>
        <dbReference type="SAM" id="Phobius"/>
    </source>
</evidence>
<keyword evidence="4" id="KW-0560">Oxidoreductase</keyword>
<feature type="transmembrane region" description="Helical" evidence="7">
    <location>
        <begin position="49"/>
        <end position="74"/>
    </location>
</feature>
<evidence type="ECO:0000256" key="3">
    <source>
        <dbReference type="ARBA" id="ARBA00022989"/>
    </source>
</evidence>
<sequence length="274" mass="30164">MEFQAAAALSFIKTTAPIAAVFIALAIATKGPRVMAAFRRCRHEVGTNIVLVLINYVLLAPFYAVAAGAVALLVPQLPALVAFWDGLWAPVTVLAAVLVVDFTAYWRHRFEHDPSLWPIHATHHSDEAMHWLSVTRKHPLSRLFSLVLDDMLAIALGIPIWAIIVANLLRTWWGYFAHADVPWTLGPLGKIMMSPAAHRLHHIDDEELMGTNYANTVTLFDRMFGTWCDPTPYLGCKTGIAAGTRGPIGELARPFEAIAARFGRRGLNEPAGDI</sequence>
<keyword evidence="3 7" id="KW-1133">Transmembrane helix</keyword>
<dbReference type="EMBL" id="BMIP01000002">
    <property type="protein sequence ID" value="GGD63204.1"/>
    <property type="molecule type" value="Genomic_DNA"/>
</dbReference>
<dbReference type="AlphaFoldDB" id="A0A916YVN2"/>
<dbReference type="GO" id="GO:0005506">
    <property type="term" value="F:iron ion binding"/>
    <property type="evidence" value="ECO:0007669"/>
    <property type="project" value="InterPro"/>
</dbReference>
<evidence type="ECO:0000256" key="4">
    <source>
        <dbReference type="ARBA" id="ARBA00023002"/>
    </source>
</evidence>
<reference evidence="9" key="2">
    <citation type="submission" date="2020-09" db="EMBL/GenBank/DDBJ databases">
        <authorList>
            <person name="Sun Q."/>
            <person name="Zhou Y."/>
        </authorList>
    </citation>
    <scope>NUCLEOTIDE SEQUENCE</scope>
    <source>
        <strain evidence="9">CGMCC 1.15360</strain>
    </source>
</reference>
<evidence type="ECO:0000256" key="6">
    <source>
        <dbReference type="ARBA" id="ARBA00023136"/>
    </source>
</evidence>
<keyword evidence="5" id="KW-0443">Lipid metabolism</keyword>
<evidence type="ECO:0000256" key="1">
    <source>
        <dbReference type="ARBA" id="ARBA00004127"/>
    </source>
</evidence>
<keyword evidence="6 7" id="KW-0472">Membrane</keyword>
<evidence type="ECO:0000313" key="10">
    <source>
        <dbReference type="Proteomes" id="UP000612349"/>
    </source>
</evidence>
<feature type="transmembrane region" description="Helical" evidence="7">
    <location>
        <begin position="6"/>
        <end position="28"/>
    </location>
</feature>
<organism evidence="9 10">
    <name type="scientific">Croceicoccus mobilis</name>
    <dbReference type="NCBI Taxonomy" id="1703339"/>
    <lineage>
        <taxon>Bacteria</taxon>
        <taxon>Pseudomonadati</taxon>
        <taxon>Pseudomonadota</taxon>
        <taxon>Alphaproteobacteria</taxon>
        <taxon>Sphingomonadales</taxon>
        <taxon>Erythrobacteraceae</taxon>
        <taxon>Croceicoccus</taxon>
    </lineage>
</organism>
<dbReference type="GO" id="GO:0016020">
    <property type="term" value="C:membrane"/>
    <property type="evidence" value="ECO:0007669"/>
    <property type="project" value="GOC"/>
</dbReference>
<proteinExistence type="predicted"/>
<dbReference type="RefSeq" id="WP_066776374.1">
    <property type="nucleotide sequence ID" value="NZ_BMIP01000002.1"/>
</dbReference>
<dbReference type="GO" id="GO:0050479">
    <property type="term" value="F:glyceryl-ether monooxygenase activity"/>
    <property type="evidence" value="ECO:0007669"/>
    <property type="project" value="TreeGrafter"/>
</dbReference>
<feature type="domain" description="Fatty acid hydroxylase" evidence="8">
    <location>
        <begin position="94"/>
        <end position="226"/>
    </location>
</feature>
<dbReference type="GO" id="GO:0006643">
    <property type="term" value="P:membrane lipid metabolic process"/>
    <property type="evidence" value="ECO:0007669"/>
    <property type="project" value="TreeGrafter"/>
</dbReference>